<dbReference type="InterPro" id="IPR036249">
    <property type="entry name" value="Thioredoxin-like_sf"/>
</dbReference>
<dbReference type="PANTHER" id="PTHR19991:SF2">
    <property type="entry name" value="GH08893P"/>
    <property type="match status" value="1"/>
</dbReference>
<dbReference type="SUPFAM" id="SSF52833">
    <property type="entry name" value="Thioredoxin-like"/>
    <property type="match status" value="2"/>
</dbReference>
<dbReference type="Gene3D" id="3.40.30.10">
    <property type="entry name" value="Glutaredoxin"/>
    <property type="match status" value="2"/>
</dbReference>
<protein>
    <recommendedName>
        <fullName evidence="3">Thioredoxin domain-containing protein</fullName>
    </recommendedName>
</protein>
<dbReference type="AlphaFoldDB" id="A0A067RHR2"/>
<name>A0A067RHR2_ZOONE</name>
<keyword evidence="5" id="KW-1185">Reference proteome</keyword>
<sequence length="309" mass="35751">MRRLMKMNLIVIISLLFMSMKSVESASLEVVTDDELLSLFKNEKYVIVLFTKKDCDQCDDFENELIHLREDVVDTLNAWVVKAVNSQLVRLYNPNKEPALVFFRHGVPLLYDGPVNDELIFHTFTENKEPTVRELSDDNFEHLTQASSGATTGDWFVMFYSTDCTECQRLQARWEAVGAKLRTRLNVARVNKQTTGAVTARRFGIWEVPAFIFFRQGSMYRYNIHKYDVTAFTSFVTDWYKNARKETVSAPKSPFDDFLQMIVDYLRDSPWIWKIGFGSVGFTVLSIFIIISKLKAKKPPVTKKSKKSK</sequence>
<dbReference type="EMBL" id="KK852630">
    <property type="protein sequence ID" value="KDR19858.1"/>
    <property type="molecule type" value="Genomic_DNA"/>
</dbReference>
<proteinExistence type="predicted"/>
<dbReference type="eggNOG" id="KOG0191">
    <property type="taxonomic scope" value="Eukaryota"/>
</dbReference>
<dbReference type="CDD" id="cd02961">
    <property type="entry name" value="PDI_a_family"/>
    <property type="match status" value="1"/>
</dbReference>
<dbReference type="OMA" id="HGKMYRY"/>
<dbReference type="PANTHER" id="PTHR19991">
    <property type="entry name" value="L 2 01289"/>
    <property type="match status" value="1"/>
</dbReference>
<evidence type="ECO:0000259" key="3">
    <source>
        <dbReference type="Pfam" id="PF00085"/>
    </source>
</evidence>
<evidence type="ECO:0000313" key="4">
    <source>
        <dbReference type="EMBL" id="KDR19858.1"/>
    </source>
</evidence>
<feature type="signal peptide" evidence="2">
    <location>
        <begin position="1"/>
        <end position="25"/>
    </location>
</feature>
<accession>A0A067RHR2</accession>
<dbReference type="InParanoid" id="A0A067RHR2"/>
<feature type="transmembrane region" description="Helical" evidence="1">
    <location>
        <begin position="271"/>
        <end position="291"/>
    </location>
</feature>
<dbReference type="OrthoDB" id="72053at2759"/>
<evidence type="ECO:0000256" key="1">
    <source>
        <dbReference type="SAM" id="Phobius"/>
    </source>
</evidence>
<keyword evidence="1" id="KW-0472">Membrane</keyword>
<evidence type="ECO:0000256" key="2">
    <source>
        <dbReference type="SAM" id="SignalP"/>
    </source>
</evidence>
<dbReference type="STRING" id="136037.A0A067RHR2"/>
<keyword evidence="1" id="KW-0812">Transmembrane</keyword>
<reference evidence="4 5" key="1">
    <citation type="journal article" date="2014" name="Nat. Commun.">
        <title>Molecular traces of alternative social organization in a termite genome.</title>
        <authorList>
            <person name="Terrapon N."/>
            <person name="Li C."/>
            <person name="Robertson H.M."/>
            <person name="Ji L."/>
            <person name="Meng X."/>
            <person name="Booth W."/>
            <person name="Chen Z."/>
            <person name="Childers C.P."/>
            <person name="Glastad K.M."/>
            <person name="Gokhale K."/>
            <person name="Gowin J."/>
            <person name="Gronenberg W."/>
            <person name="Hermansen R.A."/>
            <person name="Hu H."/>
            <person name="Hunt B.G."/>
            <person name="Huylmans A.K."/>
            <person name="Khalil S.M."/>
            <person name="Mitchell R.D."/>
            <person name="Munoz-Torres M.C."/>
            <person name="Mustard J.A."/>
            <person name="Pan H."/>
            <person name="Reese J.T."/>
            <person name="Scharf M.E."/>
            <person name="Sun F."/>
            <person name="Vogel H."/>
            <person name="Xiao J."/>
            <person name="Yang W."/>
            <person name="Yang Z."/>
            <person name="Yang Z."/>
            <person name="Zhou J."/>
            <person name="Zhu J."/>
            <person name="Brent C.S."/>
            <person name="Elsik C.G."/>
            <person name="Goodisman M.A."/>
            <person name="Liberles D.A."/>
            <person name="Roe R.M."/>
            <person name="Vargo E.L."/>
            <person name="Vilcinskas A."/>
            <person name="Wang J."/>
            <person name="Bornberg-Bauer E."/>
            <person name="Korb J."/>
            <person name="Zhang G."/>
            <person name="Liebig J."/>
        </authorList>
    </citation>
    <scope>NUCLEOTIDE SEQUENCE [LARGE SCALE GENOMIC DNA]</scope>
    <source>
        <tissue evidence="4">Whole organism</tissue>
    </source>
</reference>
<dbReference type="InterPro" id="IPR013766">
    <property type="entry name" value="Thioredoxin_domain"/>
</dbReference>
<gene>
    <name evidence="4" type="ORF">L798_05106</name>
</gene>
<dbReference type="Pfam" id="PF00085">
    <property type="entry name" value="Thioredoxin"/>
    <property type="match status" value="1"/>
</dbReference>
<keyword evidence="2" id="KW-0732">Signal</keyword>
<dbReference type="Proteomes" id="UP000027135">
    <property type="component" value="Unassembled WGS sequence"/>
</dbReference>
<evidence type="ECO:0000313" key="5">
    <source>
        <dbReference type="Proteomes" id="UP000027135"/>
    </source>
</evidence>
<feature type="chain" id="PRO_5001645171" description="Thioredoxin domain-containing protein" evidence="2">
    <location>
        <begin position="26"/>
        <end position="309"/>
    </location>
</feature>
<dbReference type="FunCoup" id="A0A067RHR2">
    <property type="interactions" value="227"/>
</dbReference>
<organism evidence="4 5">
    <name type="scientific">Zootermopsis nevadensis</name>
    <name type="common">Dampwood termite</name>
    <dbReference type="NCBI Taxonomy" id="136037"/>
    <lineage>
        <taxon>Eukaryota</taxon>
        <taxon>Metazoa</taxon>
        <taxon>Ecdysozoa</taxon>
        <taxon>Arthropoda</taxon>
        <taxon>Hexapoda</taxon>
        <taxon>Insecta</taxon>
        <taxon>Pterygota</taxon>
        <taxon>Neoptera</taxon>
        <taxon>Polyneoptera</taxon>
        <taxon>Dictyoptera</taxon>
        <taxon>Blattodea</taxon>
        <taxon>Blattoidea</taxon>
        <taxon>Termitoidae</taxon>
        <taxon>Termopsidae</taxon>
        <taxon>Zootermopsis</taxon>
    </lineage>
</organism>
<keyword evidence="1" id="KW-1133">Transmembrane helix</keyword>
<feature type="domain" description="Thioredoxin" evidence="3">
    <location>
        <begin position="132"/>
        <end position="220"/>
    </location>
</feature>